<dbReference type="Proteomes" id="UP000663887">
    <property type="component" value="Unassembled WGS sequence"/>
</dbReference>
<dbReference type="GO" id="GO:0015074">
    <property type="term" value="P:DNA integration"/>
    <property type="evidence" value="ECO:0007669"/>
    <property type="project" value="InterPro"/>
</dbReference>
<name>A0A816N5R7_9BILA</name>
<dbReference type="EMBL" id="CAJNRG010001289">
    <property type="protein sequence ID" value="CAF2031982.1"/>
    <property type="molecule type" value="Genomic_DNA"/>
</dbReference>
<feature type="domain" description="Integrase catalytic" evidence="1">
    <location>
        <begin position="207"/>
        <end position="369"/>
    </location>
</feature>
<reference evidence="2" key="1">
    <citation type="submission" date="2021-02" db="EMBL/GenBank/DDBJ databases">
        <authorList>
            <person name="Nowell W R."/>
        </authorList>
    </citation>
    <scope>NUCLEOTIDE SEQUENCE</scope>
</reference>
<dbReference type="SUPFAM" id="SSF53098">
    <property type="entry name" value="Ribonuclease H-like"/>
    <property type="match status" value="1"/>
</dbReference>
<dbReference type="InterPro" id="IPR001584">
    <property type="entry name" value="Integrase_cat-core"/>
</dbReference>
<dbReference type="AlphaFoldDB" id="A0A816N5R7"/>
<organism evidence="2 4">
    <name type="scientific">Rotaria magnacalcarata</name>
    <dbReference type="NCBI Taxonomy" id="392030"/>
    <lineage>
        <taxon>Eukaryota</taxon>
        <taxon>Metazoa</taxon>
        <taxon>Spiralia</taxon>
        <taxon>Gnathifera</taxon>
        <taxon>Rotifera</taxon>
        <taxon>Eurotatoria</taxon>
        <taxon>Bdelloidea</taxon>
        <taxon>Philodinida</taxon>
        <taxon>Philodinidae</taxon>
        <taxon>Rotaria</taxon>
    </lineage>
</organism>
<evidence type="ECO:0000313" key="2">
    <source>
        <dbReference type="EMBL" id="CAF2031982.1"/>
    </source>
</evidence>
<dbReference type="Pfam" id="PF00665">
    <property type="entry name" value="rve"/>
    <property type="match status" value="1"/>
</dbReference>
<dbReference type="InterPro" id="IPR050951">
    <property type="entry name" value="Retrovirus_Pol_polyprotein"/>
</dbReference>
<dbReference type="InterPro" id="IPR012337">
    <property type="entry name" value="RNaseH-like_sf"/>
</dbReference>
<sequence>MRKSQISDKCERWRLKLQSYDFTVKHIKGTSSTMPDSLSRSPVGYNEEDIDDVGTSISTTIATQTDTFDDDSLPVSPIVGMVTTRSRTRLLSLSNNQTNFSSNTDHSNLLHHTPTLPSSTIATNDSRIEYTGNVDHLKAVQEKDTDLLSTMKNLSDDNYINSYILKDGLLMHQELNQKSVPCVPKVEIRHDLMKIYHDTPANDGHLEPIKPSKGVWQLLSTDFHGPIAPTSRRGNKYIISINNVLSKCVIVKATRDCTASTAAQFLQEVICKYGTPKCILTDNGTHFTSAMINQLFQCLGITHLNSTPYHPQTNGRIERFNGTMDAKIAASSNQHRSDWDEQIPFAIFNYNTTSHSTTKIIPFELMLGR</sequence>
<accession>A0A816N5R7</accession>
<dbReference type="GO" id="GO:0003676">
    <property type="term" value="F:nucleic acid binding"/>
    <property type="evidence" value="ECO:0007669"/>
    <property type="project" value="InterPro"/>
</dbReference>
<dbReference type="PANTHER" id="PTHR37984">
    <property type="entry name" value="PROTEIN CBG26694"/>
    <property type="match status" value="1"/>
</dbReference>
<gene>
    <name evidence="3" type="ORF">WKI299_LOCUS25228</name>
    <name evidence="2" type="ORF">XDN619_LOCUS5162</name>
</gene>
<evidence type="ECO:0000313" key="3">
    <source>
        <dbReference type="EMBL" id="CAF2125498.1"/>
    </source>
</evidence>
<dbReference type="InterPro" id="IPR036397">
    <property type="entry name" value="RNaseH_sf"/>
</dbReference>
<dbReference type="Gene3D" id="3.30.420.10">
    <property type="entry name" value="Ribonuclease H-like superfamily/Ribonuclease H"/>
    <property type="match status" value="1"/>
</dbReference>
<dbReference type="PANTHER" id="PTHR37984:SF15">
    <property type="entry name" value="INTEGRASE CATALYTIC DOMAIN-CONTAINING PROTEIN"/>
    <property type="match status" value="1"/>
</dbReference>
<evidence type="ECO:0000313" key="4">
    <source>
        <dbReference type="Proteomes" id="UP000663887"/>
    </source>
</evidence>
<dbReference type="EMBL" id="CAJNRF010010879">
    <property type="protein sequence ID" value="CAF2125498.1"/>
    <property type="molecule type" value="Genomic_DNA"/>
</dbReference>
<dbReference type="PROSITE" id="PS50994">
    <property type="entry name" value="INTEGRASE"/>
    <property type="match status" value="1"/>
</dbReference>
<proteinExistence type="predicted"/>
<comment type="caution">
    <text evidence="2">The sequence shown here is derived from an EMBL/GenBank/DDBJ whole genome shotgun (WGS) entry which is preliminary data.</text>
</comment>
<dbReference type="Proteomes" id="UP000663856">
    <property type="component" value="Unassembled WGS sequence"/>
</dbReference>
<protein>
    <recommendedName>
        <fullName evidence="1">Integrase catalytic domain-containing protein</fullName>
    </recommendedName>
</protein>
<evidence type="ECO:0000259" key="1">
    <source>
        <dbReference type="PROSITE" id="PS50994"/>
    </source>
</evidence>